<dbReference type="SUPFAM" id="SSF46894">
    <property type="entry name" value="C-terminal effector domain of the bipartite response regulators"/>
    <property type="match status" value="1"/>
</dbReference>
<evidence type="ECO:0000256" key="4">
    <source>
        <dbReference type="ARBA" id="ARBA00023012"/>
    </source>
</evidence>
<dbReference type="GO" id="GO:0032993">
    <property type="term" value="C:protein-DNA complex"/>
    <property type="evidence" value="ECO:0007669"/>
    <property type="project" value="TreeGrafter"/>
</dbReference>
<accession>A0AA37WRE0</accession>
<keyword evidence="6 9" id="KW-0238">DNA-binding</keyword>
<dbReference type="AlphaFoldDB" id="A0AA37WRE0"/>
<dbReference type="CDD" id="cd00383">
    <property type="entry name" value="trans_reg_C"/>
    <property type="match status" value="1"/>
</dbReference>
<comment type="subcellular location">
    <subcellularLocation>
        <location evidence="1">Cytoplasm</location>
    </subcellularLocation>
</comment>
<evidence type="ECO:0000313" key="13">
    <source>
        <dbReference type="Proteomes" id="UP001156870"/>
    </source>
</evidence>
<dbReference type="Pfam" id="PF00072">
    <property type="entry name" value="Response_reg"/>
    <property type="match status" value="1"/>
</dbReference>
<evidence type="ECO:0000313" key="12">
    <source>
        <dbReference type="EMBL" id="GLS28237.1"/>
    </source>
</evidence>
<evidence type="ECO:0000256" key="1">
    <source>
        <dbReference type="ARBA" id="ARBA00004496"/>
    </source>
</evidence>
<evidence type="ECO:0000256" key="3">
    <source>
        <dbReference type="ARBA" id="ARBA00022553"/>
    </source>
</evidence>
<protein>
    <submittedName>
        <fullName evidence="12">DNA-binding response regulator</fullName>
    </submittedName>
</protein>
<dbReference type="Proteomes" id="UP001156870">
    <property type="component" value="Unassembled WGS sequence"/>
</dbReference>
<keyword evidence="3 8" id="KW-0597">Phosphoprotein</keyword>
<dbReference type="GO" id="GO:0000156">
    <property type="term" value="F:phosphorelay response regulator activity"/>
    <property type="evidence" value="ECO:0007669"/>
    <property type="project" value="TreeGrafter"/>
</dbReference>
<evidence type="ECO:0000256" key="7">
    <source>
        <dbReference type="ARBA" id="ARBA00023163"/>
    </source>
</evidence>
<dbReference type="Gene3D" id="6.10.250.690">
    <property type="match status" value="1"/>
</dbReference>
<dbReference type="GO" id="GO:0005829">
    <property type="term" value="C:cytosol"/>
    <property type="evidence" value="ECO:0007669"/>
    <property type="project" value="TreeGrafter"/>
</dbReference>
<evidence type="ECO:0000256" key="5">
    <source>
        <dbReference type="ARBA" id="ARBA00023015"/>
    </source>
</evidence>
<gene>
    <name evidence="12" type="primary">cpxR_2</name>
    <name evidence="12" type="ORF">GCM10007877_39560</name>
</gene>
<dbReference type="EMBL" id="BSPD01000103">
    <property type="protein sequence ID" value="GLS28237.1"/>
    <property type="molecule type" value="Genomic_DNA"/>
</dbReference>
<dbReference type="Pfam" id="PF00486">
    <property type="entry name" value="Trans_reg_C"/>
    <property type="match status" value="1"/>
</dbReference>
<feature type="domain" description="Response regulatory" evidence="10">
    <location>
        <begin position="7"/>
        <end position="120"/>
    </location>
</feature>
<evidence type="ECO:0000259" key="11">
    <source>
        <dbReference type="PROSITE" id="PS51755"/>
    </source>
</evidence>
<keyword evidence="2" id="KW-0963">Cytoplasm</keyword>
<dbReference type="SMART" id="SM00862">
    <property type="entry name" value="Trans_reg_C"/>
    <property type="match status" value="1"/>
</dbReference>
<evidence type="ECO:0000256" key="6">
    <source>
        <dbReference type="ARBA" id="ARBA00023125"/>
    </source>
</evidence>
<comment type="caution">
    <text evidence="12">The sequence shown here is derived from an EMBL/GenBank/DDBJ whole genome shotgun (WGS) entry which is preliminary data.</text>
</comment>
<dbReference type="GO" id="GO:0000976">
    <property type="term" value="F:transcription cis-regulatory region binding"/>
    <property type="evidence" value="ECO:0007669"/>
    <property type="project" value="TreeGrafter"/>
</dbReference>
<dbReference type="InterPro" id="IPR039420">
    <property type="entry name" value="WalR-like"/>
</dbReference>
<dbReference type="InterPro" id="IPR001867">
    <property type="entry name" value="OmpR/PhoB-type_DNA-bd"/>
</dbReference>
<keyword evidence="13" id="KW-1185">Reference proteome</keyword>
<evidence type="ECO:0000259" key="10">
    <source>
        <dbReference type="PROSITE" id="PS50110"/>
    </source>
</evidence>
<feature type="modified residue" description="4-aspartylphosphate" evidence="8">
    <location>
        <position position="56"/>
    </location>
</feature>
<dbReference type="PANTHER" id="PTHR48111:SF39">
    <property type="entry name" value="TRANSCRIPTIONAL REGULATORY PROTEIN CPXR"/>
    <property type="match status" value="1"/>
</dbReference>
<dbReference type="SMART" id="SM00448">
    <property type="entry name" value="REC"/>
    <property type="match status" value="1"/>
</dbReference>
<dbReference type="SUPFAM" id="SSF52172">
    <property type="entry name" value="CheY-like"/>
    <property type="match status" value="1"/>
</dbReference>
<keyword evidence="5" id="KW-0805">Transcription regulation</keyword>
<dbReference type="PROSITE" id="PS51755">
    <property type="entry name" value="OMPR_PHOB"/>
    <property type="match status" value="1"/>
</dbReference>
<organism evidence="12 13">
    <name type="scientific">Marinibactrum halimedae</name>
    <dbReference type="NCBI Taxonomy" id="1444977"/>
    <lineage>
        <taxon>Bacteria</taxon>
        <taxon>Pseudomonadati</taxon>
        <taxon>Pseudomonadota</taxon>
        <taxon>Gammaproteobacteria</taxon>
        <taxon>Cellvibrionales</taxon>
        <taxon>Cellvibrionaceae</taxon>
        <taxon>Marinibactrum</taxon>
    </lineage>
</organism>
<dbReference type="RefSeq" id="WP_232594584.1">
    <property type="nucleotide sequence ID" value="NZ_BSPD01000103.1"/>
</dbReference>
<feature type="DNA-binding region" description="OmpR/PhoB-type" evidence="9">
    <location>
        <begin position="130"/>
        <end position="229"/>
    </location>
</feature>
<keyword evidence="7" id="KW-0804">Transcription</keyword>
<evidence type="ECO:0000256" key="8">
    <source>
        <dbReference type="PROSITE-ProRule" id="PRU00169"/>
    </source>
</evidence>
<dbReference type="InterPro" id="IPR011006">
    <property type="entry name" value="CheY-like_superfamily"/>
</dbReference>
<evidence type="ECO:0000256" key="9">
    <source>
        <dbReference type="PROSITE-ProRule" id="PRU01091"/>
    </source>
</evidence>
<feature type="domain" description="OmpR/PhoB-type" evidence="11">
    <location>
        <begin position="130"/>
        <end position="229"/>
    </location>
</feature>
<dbReference type="GO" id="GO:0006355">
    <property type="term" value="P:regulation of DNA-templated transcription"/>
    <property type="evidence" value="ECO:0007669"/>
    <property type="project" value="InterPro"/>
</dbReference>
<dbReference type="InterPro" id="IPR016032">
    <property type="entry name" value="Sig_transdc_resp-reg_C-effctor"/>
</dbReference>
<sequence length="233" mass="26339">MEFHSHRILLIDDDVTLCDGLSQLLNNEGYFVESFHYAKPALEVCKIKPYHLIIIDLMISDMDGYSFLQELRRTDQTPVIVLTAKGEESDRIHGLEYGADDYIAKPFNSRELLLRIKAILKRTAPDILINQNSAFGKFSLDAHHHSITYRNTLLELTGAEYTILKSLILAQGNVISRELLTEQALGRKLTPFDRALDTHISNLRAKLAHDACDKPVIRSKRGSGYYLVEAAAN</sequence>
<dbReference type="Gene3D" id="3.40.50.2300">
    <property type="match status" value="1"/>
</dbReference>
<dbReference type="InterPro" id="IPR036388">
    <property type="entry name" value="WH-like_DNA-bd_sf"/>
</dbReference>
<reference evidence="12 13" key="1">
    <citation type="journal article" date="2014" name="Int. J. Syst. Evol. Microbiol.">
        <title>Complete genome sequence of Corynebacterium casei LMG S-19264T (=DSM 44701T), isolated from a smear-ripened cheese.</title>
        <authorList>
            <consortium name="US DOE Joint Genome Institute (JGI-PGF)"/>
            <person name="Walter F."/>
            <person name="Albersmeier A."/>
            <person name="Kalinowski J."/>
            <person name="Ruckert C."/>
        </authorList>
    </citation>
    <scope>NUCLEOTIDE SEQUENCE [LARGE SCALE GENOMIC DNA]</scope>
    <source>
        <strain evidence="12 13">NBRC 110095</strain>
    </source>
</reference>
<name>A0AA37WRE0_9GAMM</name>
<dbReference type="Gene3D" id="1.10.10.10">
    <property type="entry name" value="Winged helix-like DNA-binding domain superfamily/Winged helix DNA-binding domain"/>
    <property type="match status" value="1"/>
</dbReference>
<dbReference type="InterPro" id="IPR001789">
    <property type="entry name" value="Sig_transdc_resp-reg_receiver"/>
</dbReference>
<dbReference type="PANTHER" id="PTHR48111">
    <property type="entry name" value="REGULATOR OF RPOS"/>
    <property type="match status" value="1"/>
</dbReference>
<evidence type="ECO:0000256" key="2">
    <source>
        <dbReference type="ARBA" id="ARBA00022490"/>
    </source>
</evidence>
<dbReference type="PROSITE" id="PS50110">
    <property type="entry name" value="RESPONSE_REGULATORY"/>
    <property type="match status" value="1"/>
</dbReference>
<proteinExistence type="predicted"/>
<keyword evidence="4" id="KW-0902">Two-component regulatory system</keyword>